<dbReference type="CDD" id="cd03257">
    <property type="entry name" value="ABC_NikE_OppD_transporters"/>
    <property type="match status" value="2"/>
</dbReference>
<evidence type="ECO:0000313" key="5">
    <source>
        <dbReference type="EMBL" id="RZO05477.1"/>
    </source>
</evidence>
<feature type="domain" description="ABC transporter" evidence="4">
    <location>
        <begin position="279"/>
        <end position="529"/>
    </location>
</feature>
<dbReference type="SUPFAM" id="SSF52540">
    <property type="entry name" value="P-loop containing nucleoside triphosphate hydrolases"/>
    <property type="match status" value="2"/>
</dbReference>
<dbReference type="InterPro" id="IPR050319">
    <property type="entry name" value="ABC_transp_ATP-bind"/>
</dbReference>
<dbReference type="EMBL" id="SHBO01000041">
    <property type="protein sequence ID" value="RZO05477.1"/>
    <property type="molecule type" value="Genomic_DNA"/>
</dbReference>
<dbReference type="NCBIfam" id="NF007739">
    <property type="entry name" value="PRK10419.1"/>
    <property type="match status" value="2"/>
</dbReference>
<comment type="caution">
    <text evidence="5">The sequence shown here is derived from an EMBL/GenBank/DDBJ whole genome shotgun (WGS) entry which is preliminary data.</text>
</comment>
<dbReference type="PANTHER" id="PTHR43776">
    <property type="entry name" value="TRANSPORT ATP-BINDING PROTEIN"/>
    <property type="match status" value="1"/>
</dbReference>
<protein>
    <submittedName>
        <fullName evidence="5">ABC transporter ATP-binding protein</fullName>
    </submittedName>
</protein>
<name>A0A520LKR2_9GAMM</name>
<evidence type="ECO:0000256" key="3">
    <source>
        <dbReference type="ARBA" id="ARBA00022840"/>
    </source>
</evidence>
<dbReference type="PROSITE" id="PS00211">
    <property type="entry name" value="ABC_TRANSPORTER_1"/>
    <property type="match status" value="2"/>
</dbReference>
<accession>A0A520LKR2</accession>
<sequence length="545" mass="61064">MMILDVKNLSINFHTRNGIVEAVKNVSFSVNKGETLAIVGESGSGKSVTCYSLLDLLPKPPAKVESGEALFEGSDLLKCSAKDMRSHRCDDIAIIFQDPMTSLNPFLTIGDQIMEPLLKNPNKEKIHSIKEARSKALSLLKEVGIKNASERFNSYPHEFSGGMRQRVMIAMALITEPKLLICDEPTTALDVTIQSQILKLIKKLQENRDVAVIFISHDLGVVAGIADHVMVMCEGVIKEKDKTDEIFYRSKDEYTKKLLAAIPEGAKKRPNRSNENALIEVTNLKTFFKDHKKKKTDQNYFTKAVNDVSLQVFEGEILGLVGESGSGKSTLGRSMLRLAPIFSGSVKYLGNELGCLTNRELLPYRRKMQMIFQDPYASLNPRMTVYETLSEPLLYHEIVPKSRVLEFVNQLMSDVGLAKSSIYKYPHEFSGGQRQRIAIGRAIATKPEFIIADEPVSALDVTIQSQILDLILELVERHNLTMLFISHDLSVVRYISDRIIVMNNGVIVENGNTESVWDSPKHKYTQDLLSAIPLPDPIKERQRAI</sequence>
<proteinExistence type="predicted"/>
<dbReference type="InterPro" id="IPR003439">
    <property type="entry name" value="ABC_transporter-like_ATP-bd"/>
</dbReference>
<dbReference type="AlphaFoldDB" id="A0A520LKR2"/>
<dbReference type="InterPro" id="IPR027417">
    <property type="entry name" value="P-loop_NTPase"/>
</dbReference>
<dbReference type="InterPro" id="IPR003593">
    <property type="entry name" value="AAA+_ATPase"/>
</dbReference>
<dbReference type="Gene3D" id="3.40.50.300">
    <property type="entry name" value="P-loop containing nucleotide triphosphate hydrolases"/>
    <property type="match status" value="2"/>
</dbReference>
<keyword evidence="3 5" id="KW-0067">ATP-binding</keyword>
<organism evidence="5 6">
    <name type="scientific">SAR92 clade bacterium</name>
    <dbReference type="NCBI Taxonomy" id="2315479"/>
    <lineage>
        <taxon>Bacteria</taxon>
        <taxon>Pseudomonadati</taxon>
        <taxon>Pseudomonadota</taxon>
        <taxon>Gammaproteobacteria</taxon>
        <taxon>Cellvibrionales</taxon>
        <taxon>Porticoccaceae</taxon>
        <taxon>SAR92 clade</taxon>
    </lineage>
</organism>
<evidence type="ECO:0000313" key="6">
    <source>
        <dbReference type="Proteomes" id="UP000318148"/>
    </source>
</evidence>
<evidence type="ECO:0000256" key="2">
    <source>
        <dbReference type="ARBA" id="ARBA00022741"/>
    </source>
</evidence>
<dbReference type="GO" id="GO:0055085">
    <property type="term" value="P:transmembrane transport"/>
    <property type="evidence" value="ECO:0007669"/>
    <property type="project" value="UniProtKB-ARBA"/>
</dbReference>
<dbReference type="InterPro" id="IPR013563">
    <property type="entry name" value="Oligopep_ABC_C"/>
</dbReference>
<dbReference type="Pfam" id="PF00005">
    <property type="entry name" value="ABC_tran"/>
    <property type="match status" value="2"/>
</dbReference>
<dbReference type="PROSITE" id="PS50893">
    <property type="entry name" value="ABC_TRANSPORTER_2"/>
    <property type="match status" value="2"/>
</dbReference>
<feature type="domain" description="ABC transporter" evidence="4">
    <location>
        <begin position="6"/>
        <end position="259"/>
    </location>
</feature>
<keyword evidence="1" id="KW-0813">Transport</keyword>
<evidence type="ECO:0000259" key="4">
    <source>
        <dbReference type="PROSITE" id="PS50893"/>
    </source>
</evidence>
<dbReference type="Pfam" id="PF08352">
    <property type="entry name" value="oligo_HPY"/>
    <property type="match status" value="2"/>
</dbReference>
<gene>
    <name evidence="5" type="ORF">EVB02_03360</name>
</gene>
<dbReference type="InterPro" id="IPR017871">
    <property type="entry name" value="ABC_transporter-like_CS"/>
</dbReference>
<dbReference type="SMART" id="SM00382">
    <property type="entry name" value="AAA"/>
    <property type="match status" value="2"/>
</dbReference>
<dbReference type="GO" id="GO:0005524">
    <property type="term" value="F:ATP binding"/>
    <property type="evidence" value="ECO:0007669"/>
    <property type="project" value="UniProtKB-KW"/>
</dbReference>
<dbReference type="FunFam" id="3.40.50.300:FF:000016">
    <property type="entry name" value="Oligopeptide ABC transporter ATP-binding component"/>
    <property type="match status" value="2"/>
</dbReference>
<dbReference type="GO" id="GO:0015833">
    <property type="term" value="P:peptide transport"/>
    <property type="evidence" value="ECO:0007669"/>
    <property type="project" value="InterPro"/>
</dbReference>
<evidence type="ECO:0000256" key="1">
    <source>
        <dbReference type="ARBA" id="ARBA00022448"/>
    </source>
</evidence>
<dbReference type="NCBIfam" id="NF008453">
    <property type="entry name" value="PRK11308.1"/>
    <property type="match status" value="2"/>
</dbReference>
<reference evidence="5 6" key="1">
    <citation type="submission" date="2019-02" db="EMBL/GenBank/DDBJ databases">
        <title>Prokaryotic population dynamics and viral predation in marine succession experiment using metagenomics: the confinement effect.</title>
        <authorList>
            <person name="Haro-Moreno J.M."/>
            <person name="Rodriguez-Valera F."/>
            <person name="Lopez-Perez M."/>
        </authorList>
    </citation>
    <scope>NUCLEOTIDE SEQUENCE [LARGE SCALE GENOMIC DNA]</scope>
    <source>
        <strain evidence="5">MED-G169</strain>
    </source>
</reference>
<dbReference type="PANTHER" id="PTHR43776:SF8">
    <property type="entry name" value="ABC TRANSPORTER, ATP-BINDING PROTEIN"/>
    <property type="match status" value="1"/>
</dbReference>
<keyword evidence="2" id="KW-0547">Nucleotide-binding</keyword>
<dbReference type="GO" id="GO:0016887">
    <property type="term" value="F:ATP hydrolysis activity"/>
    <property type="evidence" value="ECO:0007669"/>
    <property type="project" value="InterPro"/>
</dbReference>
<dbReference type="Proteomes" id="UP000318148">
    <property type="component" value="Unassembled WGS sequence"/>
</dbReference>